<comment type="similarity">
    <text evidence="2">Belongs to the CpsD/CapB family.</text>
</comment>
<evidence type="ECO:0000256" key="1">
    <source>
        <dbReference type="ARBA" id="ARBA00004429"/>
    </source>
</evidence>
<reference evidence="21" key="1">
    <citation type="submission" date="2022-08" db="EMBL/GenBank/DDBJ databases">
        <title>Genomic Encyclopedia of Type Strains, Phase V (KMG-V): Genome sequencing to study the core and pangenomes of soil and plant-associated prokaryotes.</title>
        <authorList>
            <person name="Whitman W."/>
        </authorList>
    </citation>
    <scope>NUCLEOTIDE SEQUENCE</scope>
    <source>
        <strain evidence="21">SP2016B</strain>
    </source>
</reference>
<evidence type="ECO:0000313" key="22">
    <source>
        <dbReference type="Proteomes" id="UP001155034"/>
    </source>
</evidence>
<proteinExistence type="inferred from homology"/>
<evidence type="ECO:0000313" key="21">
    <source>
        <dbReference type="EMBL" id="MCS3864602.1"/>
    </source>
</evidence>
<evidence type="ECO:0000256" key="17">
    <source>
        <dbReference type="SAM" id="MobiDB-lite"/>
    </source>
</evidence>
<organism evidence="21 22">
    <name type="scientific">Salinibacter ruber</name>
    <dbReference type="NCBI Taxonomy" id="146919"/>
    <lineage>
        <taxon>Bacteria</taxon>
        <taxon>Pseudomonadati</taxon>
        <taxon>Rhodothermota</taxon>
        <taxon>Rhodothermia</taxon>
        <taxon>Rhodothermales</taxon>
        <taxon>Salinibacteraceae</taxon>
        <taxon>Salinibacter</taxon>
    </lineage>
</organism>
<dbReference type="Proteomes" id="UP001155034">
    <property type="component" value="Unassembled WGS sequence"/>
</dbReference>
<feature type="domain" description="Tyrosine-protein kinase G-rich" evidence="20">
    <location>
        <begin position="456"/>
        <end position="532"/>
    </location>
</feature>
<keyword evidence="6" id="KW-0997">Cell inner membrane</keyword>
<evidence type="ECO:0000256" key="4">
    <source>
        <dbReference type="ARBA" id="ARBA00011903"/>
    </source>
</evidence>
<dbReference type="InterPro" id="IPR050445">
    <property type="entry name" value="Bact_polysacc_biosynth/exp"/>
</dbReference>
<feature type="coiled-coil region" evidence="16">
    <location>
        <begin position="411"/>
        <end position="452"/>
    </location>
</feature>
<evidence type="ECO:0000256" key="8">
    <source>
        <dbReference type="ARBA" id="ARBA00022692"/>
    </source>
</evidence>
<evidence type="ECO:0000256" key="2">
    <source>
        <dbReference type="ARBA" id="ARBA00007316"/>
    </source>
</evidence>
<keyword evidence="14" id="KW-0829">Tyrosine-protein kinase</keyword>
<dbReference type="Pfam" id="PF02706">
    <property type="entry name" value="Wzz"/>
    <property type="match status" value="1"/>
</dbReference>
<evidence type="ECO:0000256" key="10">
    <source>
        <dbReference type="ARBA" id="ARBA00022777"/>
    </source>
</evidence>
<evidence type="ECO:0000256" key="6">
    <source>
        <dbReference type="ARBA" id="ARBA00022519"/>
    </source>
</evidence>
<feature type="domain" description="Polysaccharide chain length determinant N-terminal" evidence="18">
    <location>
        <begin position="32"/>
        <end position="91"/>
    </location>
</feature>
<dbReference type="GO" id="GO:0042802">
    <property type="term" value="F:identical protein binding"/>
    <property type="evidence" value="ECO:0007669"/>
    <property type="project" value="UniProtKB-ARBA"/>
</dbReference>
<dbReference type="InterPro" id="IPR025669">
    <property type="entry name" value="AAA_dom"/>
</dbReference>
<keyword evidence="16" id="KW-0175">Coiled coil</keyword>
<feature type="region of interest" description="Disordered" evidence="17">
    <location>
        <begin position="1"/>
        <end position="30"/>
    </location>
</feature>
<evidence type="ECO:0000256" key="3">
    <source>
        <dbReference type="ARBA" id="ARBA00008883"/>
    </source>
</evidence>
<evidence type="ECO:0000256" key="16">
    <source>
        <dbReference type="SAM" id="Coils"/>
    </source>
</evidence>
<evidence type="ECO:0000256" key="12">
    <source>
        <dbReference type="ARBA" id="ARBA00022989"/>
    </source>
</evidence>
<dbReference type="EC" id="2.7.10.2" evidence="4"/>
<dbReference type="RefSeq" id="WP_259083296.1">
    <property type="nucleotide sequence ID" value="NZ_JANTYZ010000002.1"/>
</dbReference>
<keyword evidence="5" id="KW-1003">Cell membrane</keyword>
<gene>
    <name evidence="21" type="ORF">GGP82_001148</name>
</gene>
<sequence length="827" mass="90420">MDMNDGSAPPSGDGYPADFANGRADGVPDPSDEITLQEIASMLWGGKWVILATSVAILALGGTYTFLQLPTYETSSLILVEGKEGGVSSIFGEGESGVSPLVSGQSNLANEILIAEQSETISRSVARRLDSVETNPYTGDDFEVLTGPEGERHTTPEIAKTLRGEGGEMTMSVSAAGGNLGGQYESADALQISVKGISASEAAYIANAYSEAYMDYKLRKSQESARSARQFLEKQVARFRNRVAQSEKRLKTFMQEEDAVALDQETERIIEQIASMEARRDELQIQLEMTRSALQSKEEELNRIRPNLAERISSSLGEELSQVQRKKAEVSSEISAIKRRQPDLDPKDPNTERARNLAKLLKREEALEAEADSLSSLYVEETIAAGGVGSIPAGEEGGGGSGRRGRGLDYVVELQQELAQQRIEAGGLQAQLNTVQNRLAEYEQELGELPEQSLQLARLQRERRSREKIFQFVQEQLQETRMAEESEVGSTELIQSAVVPEKPISPNTRLNLVLAAFLGLLGGTGLVFLREALDTKIRAPEDLEDLGPKLLGTIPNIKQLMEEELGGPGPIEIDGRSVESELVMLTAPMSAPAEAYRRLRENLRFARPDAGVRTLMVTSADKGEGKTTISLNLALAVASSGQQTLLVDVDLRLPRIHKYFNKSQSPGLTESLYDESIVDEEGIMSTQIDNFSMLTAGGEAPNPSELLGSRRTGDFLHQMEERFDLIILDTPPLLPFSDPLSVVTHTDGALLVAESGTTDAPSFRKALSLLRDVNASPLGAVLNKFDPKQARSYGYSYGGYGYAYEYQSVEDYYKEEPEDGFFSFLRS</sequence>
<comment type="subcellular location">
    <subcellularLocation>
        <location evidence="1">Cell inner membrane</location>
        <topology evidence="1">Multi-pass membrane protein</topology>
    </subcellularLocation>
</comment>
<dbReference type="GO" id="GO:0005886">
    <property type="term" value="C:plasma membrane"/>
    <property type="evidence" value="ECO:0007669"/>
    <property type="project" value="UniProtKB-SubCell"/>
</dbReference>
<name>A0A9X2U205_9BACT</name>
<comment type="catalytic activity">
    <reaction evidence="15">
        <text>L-tyrosyl-[protein] + ATP = O-phospho-L-tyrosyl-[protein] + ADP + H(+)</text>
        <dbReference type="Rhea" id="RHEA:10596"/>
        <dbReference type="Rhea" id="RHEA-COMP:10136"/>
        <dbReference type="Rhea" id="RHEA-COMP:20101"/>
        <dbReference type="ChEBI" id="CHEBI:15378"/>
        <dbReference type="ChEBI" id="CHEBI:30616"/>
        <dbReference type="ChEBI" id="CHEBI:46858"/>
        <dbReference type="ChEBI" id="CHEBI:61978"/>
        <dbReference type="ChEBI" id="CHEBI:456216"/>
        <dbReference type="EC" id="2.7.10.2"/>
    </reaction>
</comment>
<dbReference type="InterPro" id="IPR027417">
    <property type="entry name" value="P-loop_NTPase"/>
</dbReference>
<feature type="region of interest" description="Disordered" evidence="17">
    <location>
        <begin position="331"/>
        <end position="351"/>
    </location>
</feature>
<dbReference type="NCBIfam" id="TIGR01007">
    <property type="entry name" value="eps_fam"/>
    <property type="match status" value="1"/>
</dbReference>
<dbReference type="FunFam" id="3.40.50.300:FF:000527">
    <property type="entry name" value="Tyrosine-protein kinase etk"/>
    <property type="match status" value="1"/>
</dbReference>
<keyword evidence="9" id="KW-0547">Nucleotide-binding</keyword>
<keyword evidence="13" id="KW-0472">Membrane</keyword>
<accession>A0A9X2U205</accession>
<evidence type="ECO:0000259" key="19">
    <source>
        <dbReference type="Pfam" id="PF13614"/>
    </source>
</evidence>
<keyword evidence="12" id="KW-1133">Transmembrane helix</keyword>
<comment type="caution">
    <text evidence="21">The sequence shown here is derived from an EMBL/GenBank/DDBJ whole genome shotgun (WGS) entry which is preliminary data.</text>
</comment>
<protein>
    <recommendedName>
        <fullName evidence="4">non-specific protein-tyrosine kinase</fullName>
        <ecNumber evidence="4">2.7.10.2</ecNumber>
    </recommendedName>
</protein>
<dbReference type="SUPFAM" id="SSF52540">
    <property type="entry name" value="P-loop containing nucleoside triphosphate hydrolases"/>
    <property type="match status" value="1"/>
</dbReference>
<evidence type="ECO:0000256" key="14">
    <source>
        <dbReference type="ARBA" id="ARBA00023137"/>
    </source>
</evidence>
<dbReference type="EMBL" id="JANTYZ010000002">
    <property type="protein sequence ID" value="MCS3864602.1"/>
    <property type="molecule type" value="Genomic_DNA"/>
</dbReference>
<comment type="similarity">
    <text evidence="3">Belongs to the etk/wzc family.</text>
</comment>
<dbReference type="PANTHER" id="PTHR32309:SF13">
    <property type="entry name" value="FERRIC ENTEROBACTIN TRANSPORT PROTEIN FEPE"/>
    <property type="match status" value="1"/>
</dbReference>
<dbReference type="GO" id="GO:0005524">
    <property type="term" value="F:ATP binding"/>
    <property type="evidence" value="ECO:0007669"/>
    <property type="project" value="UniProtKB-KW"/>
</dbReference>
<feature type="compositionally biased region" description="Basic and acidic residues" evidence="17">
    <location>
        <begin position="340"/>
        <end position="351"/>
    </location>
</feature>
<evidence type="ECO:0000256" key="15">
    <source>
        <dbReference type="ARBA" id="ARBA00051245"/>
    </source>
</evidence>
<dbReference type="CDD" id="cd05387">
    <property type="entry name" value="BY-kinase"/>
    <property type="match status" value="1"/>
</dbReference>
<keyword evidence="11" id="KW-0067">ATP-binding</keyword>
<evidence type="ECO:0000256" key="5">
    <source>
        <dbReference type="ARBA" id="ARBA00022475"/>
    </source>
</evidence>
<dbReference type="Pfam" id="PF13614">
    <property type="entry name" value="AAA_31"/>
    <property type="match status" value="1"/>
</dbReference>
<keyword evidence="8" id="KW-0812">Transmembrane</keyword>
<dbReference type="InterPro" id="IPR005702">
    <property type="entry name" value="Wzc-like_C"/>
</dbReference>
<evidence type="ECO:0000256" key="11">
    <source>
        <dbReference type="ARBA" id="ARBA00022840"/>
    </source>
</evidence>
<evidence type="ECO:0000256" key="13">
    <source>
        <dbReference type="ARBA" id="ARBA00023136"/>
    </source>
</evidence>
<dbReference type="Pfam" id="PF13807">
    <property type="entry name" value="GNVR"/>
    <property type="match status" value="1"/>
</dbReference>
<keyword evidence="7" id="KW-0808">Transferase</keyword>
<evidence type="ECO:0000259" key="20">
    <source>
        <dbReference type="Pfam" id="PF13807"/>
    </source>
</evidence>
<dbReference type="GO" id="GO:0004715">
    <property type="term" value="F:non-membrane spanning protein tyrosine kinase activity"/>
    <property type="evidence" value="ECO:0007669"/>
    <property type="project" value="UniProtKB-EC"/>
</dbReference>
<dbReference type="InterPro" id="IPR003856">
    <property type="entry name" value="LPS_length_determ_N"/>
</dbReference>
<dbReference type="PANTHER" id="PTHR32309">
    <property type="entry name" value="TYROSINE-PROTEIN KINASE"/>
    <property type="match status" value="1"/>
</dbReference>
<dbReference type="Gene3D" id="3.40.50.300">
    <property type="entry name" value="P-loop containing nucleotide triphosphate hydrolases"/>
    <property type="match status" value="1"/>
</dbReference>
<dbReference type="AlphaFoldDB" id="A0A9X2U205"/>
<evidence type="ECO:0000259" key="18">
    <source>
        <dbReference type="Pfam" id="PF02706"/>
    </source>
</evidence>
<evidence type="ECO:0000256" key="9">
    <source>
        <dbReference type="ARBA" id="ARBA00022741"/>
    </source>
</evidence>
<evidence type="ECO:0000256" key="7">
    <source>
        <dbReference type="ARBA" id="ARBA00022679"/>
    </source>
</evidence>
<dbReference type="InterPro" id="IPR032807">
    <property type="entry name" value="GNVR"/>
</dbReference>
<feature type="domain" description="AAA" evidence="19">
    <location>
        <begin position="619"/>
        <end position="735"/>
    </location>
</feature>
<keyword evidence="10" id="KW-0418">Kinase</keyword>